<dbReference type="InterPro" id="IPR036388">
    <property type="entry name" value="WH-like_DNA-bd_sf"/>
</dbReference>
<evidence type="ECO:0000313" key="4">
    <source>
        <dbReference type="Proteomes" id="UP001225576"/>
    </source>
</evidence>
<protein>
    <submittedName>
        <fullName evidence="3">IS3 family transposase</fullName>
    </submittedName>
</protein>
<dbReference type="GO" id="GO:0006313">
    <property type="term" value="P:DNA transposition"/>
    <property type="evidence" value="ECO:0007669"/>
    <property type="project" value="InterPro"/>
</dbReference>
<dbReference type="PROSITE" id="PS50994">
    <property type="entry name" value="INTEGRASE"/>
    <property type="match status" value="1"/>
</dbReference>
<dbReference type="InterPro" id="IPR002514">
    <property type="entry name" value="Transposase_8"/>
</dbReference>
<dbReference type="InterPro" id="IPR036397">
    <property type="entry name" value="RNaseH_sf"/>
</dbReference>
<dbReference type="GO" id="GO:0003677">
    <property type="term" value="F:DNA binding"/>
    <property type="evidence" value="ECO:0007669"/>
    <property type="project" value="InterPro"/>
</dbReference>
<dbReference type="InterPro" id="IPR001584">
    <property type="entry name" value="Integrase_cat-core"/>
</dbReference>
<dbReference type="PANTHER" id="PTHR46889">
    <property type="entry name" value="TRANSPOSASE INSF FOR INSERTION SEQUENCE IS3B-RELATED"/>
    <property type="match status" value="1"/>
</dbReference>
<comment type="function">
    <text evidence="1">Involved in the transposition of the insertion sequence.</text>
</comment>
<dbReference type="SUPFAM" id="SSF46689">
    <property type="entry name" value="Homeodomain-like"/>
    <property type="match status" value="1"/>
</dbReference>
<dbReference type="AlphaFoldDB" id="A0AAW6ZF82"/>
<dbReference type="Gene3D" id="1.10.10.10">
    <property type="entry name" value="Winged helix-like DNA-binding domain superfamily/Winged helix DNA-binding domain"/>
    <property type="match status" value="1"/>
</dbReference>
<dbReference type="PANTHER" id="PTHR46889:SF5">
    <property type="entry name" value="INTEGRASE PROTEIN"/>
    <property type="match status" value="1"/>
</dbReference>
<dbReference type="Gene3D" id="3.30.420.10">
    <property type="entry name" value="Ribonuclease H-like superfamily/Ribonuclease H"/>
    <property type="match status" value="1"/>
</dbReference>
<reference evidence="3" key="1">
    <citation type="submission" date="2023-05" db="EMBL/GenBank/DDBJ databases">
        <title>Genomic Catalog of Human Bladder Bacteria.</title>
        <authorList>
            <person name="Du J."/>
        </authorList>
    </citation>
    <scope>NUCLEOTIDE SEQUENCE</scope>
    <source>
        <strain evidence="3">UMB1304A</strain>
    </source>
</reference>
<dbReference type="RefSeq" id="WP_285171041.1">
    <property type="nucleotide sequence ID" value="NZ_JASPDQ010000028.1"/>
</dbReference>
<dbReference type="Pfam" id="PF00665">
    <property type="entry name" value="rve"/>
    <property type="match status" value="1"/>
</dbReference>
<dbReference type="InterPro" id="IPR048020">
    <property type="entry name" value="Transpos_IS3"/>
</dbReference>
<comment type="caution">
    <text evidence="3">The sequence shown here is derived from an EMBL/GenBank/DDBJ whole genome shotgun (WGS) entry which is preliminary data.</text>
</comment>
<dbReference type="GO" id="GO:0004803">
    <property type="term" value="F:transposase activity"/>
    <property type="evidence" value="ECO:0007669"/>
    <property type="project" value="InterPro"/>
</dbReference>
<dbReference type="SUPFAM" id="SSF53098">
    <property type="entry name" value="Ribonuclease H-like"/>
    <property type="match status" value="1"/>
</dbReference>
<dbReference type="InterPro" id="IPR025948">
    <property type="entry name" value="HTH-like_dom"/>
</dbReference>
<dbReference type="EMBL" id="JASPDQ010000028">
    <property type="protein sequence ID" value="MDK8602626.1"/>
    <property type="molecule type" value="Genomic_DNA"/>
</dbReference>
<evidence type="ECO:0000313" key="3">
    <source>
        <dbReference type="EMBL" id="MDK8602626.1"/>
    </source>
</evidence>
<dbReference type="InterPro" id="IPR050900">
    <property type="entry name" value="Transposase_IS3/IS150/IS904"/>
</dbReference>
<sequence>MPQKYTPEFKARALKLIEERVRAEQCSAWVACTAVGEALGGISPHTLRNWWKQDRVDHGEAPGLSTAEAEEITKLRRENLELRRANEILRKASGFFRSGARPPHDEIIAFIDEHRDQFGVEAICRVLSATECGFITSRGYRAAKTRPRSSRTLRDEILVEELRRIHAENYSVYGVRKMHPAMRRAGWEIGRDQVARLMKLAGVEGVRRGRKPITTRPTGEPDARPDLVERRFTADGPHQLWVADITYVRTISGFCYVAFITDVYSRRIVGWAVSGSLHTAGLPLLALEHALVSTGASRGRQGLVHHSDRGSQYVSLAYSDALITAGVTASVGTVGDSYDNALAETVNGLYKAELIHSKRIWESVEAVELATMGWVHWWNTARLHETLGYRTPAEVEAAYTHDQDSAPVAS</sequence>
<proteinExistence type="predicted"/>
<dbReference type="Proteomes" id="UP001225576">
    <property type="component" value="Unassembled WGS sequence"/>
</dbReference>
<dbReference type="NCBIfam" id="NF033516">
    <property type="entry name" value="transpos_IS3"/>
    <property type="match status" value="1"/>
</dbReference>
<accession>A0AAW6ZF82</accession>
<name>A0AAW6ZF82_9ACTO</name>
<dbReference type="Pfam" id="PF13276">
    <property type="entry name" value="HTH_21"/>
    <property type="match status" value="1"/>
</dbReference>
<dbReference type="InterPro" id="IPR009057">
    <property type="entry name" value="Homeodomain-like_sf"/>
</dbReference>
<dbReference type="GO" id="GO:0015074">
    <property type="term" value="P:DNA integration"/>
    <property type="evidence" value="ECO:0007669"/>
    <property type="project" value="InterPro"/>
</dbReference>
<evidence type="ECO:0000256" key="1">
    <source>
        <dbReference type="ARBA" id="ARBA00002286"/>
    </source>
</evidence>
<feature type="domain" description="Integrase catalytic" evidence="2">
    <location>
        <begin position="233"/>
        <end position="400"/>
    </location>
</feature>
<dbReference type="Pfam" id="PF13333">
    <property type="entry name" value="rve_2"/>
    <property type="match status" value="1"/>
</dbReference>
<dbReference type="Pfam" id="PF01527">
    <property type="entry name" value="HTH_Tnp_1"/>
    <property type="match status" value="1"/>
</dbReference>
<organism evidence="3 4">
    <name type="scientific">Trueperella bernardiae</name>
    <dbReference type="NCBI Taxonomy" id="59561"/>
    <lineage>
        <taxon>Bacteria</taxon>
        <taxon>Bacillati</taxon>
        <taxon>Actinomycetota</taxon>
        <taxon>Actinomycetes</taxon>
        <taxon>Actinomycetales</taxon>
        <taxon>Actinomycetaceae</taxon>
        <taxon>Trueperella</taxon>
    </lineage>
</organism>
<gene>
    <name evidence="3" type="ORF">QP858_09175</name>
</gene>
<evidence type="ECO:0000259" key="2">
    <source>
        <dbReference type="PROSITE" id="PS50994"/>
    </source>
</evidence>
<dbReference type="InterPro" id="IPR012337">
    <property type="entry name" value="RNaseH-like_sf"/>
</dbReference>